<accession>G5IKL0</accession>
<feature type="DNA-binding region" description="H-T-H motif" evidence="4">
    <location>
        <begin position="42"/>
        <end position="61"/>
    </location>
</feature>
<dbReference type="Gene3D" id="1.10.357.10">
    <property type="entry name" value="Tetracycline Repressor, domain 2"/>
    <property type="match status" value="1"/>
</dbReference>
<dbReference type="PROSITE" id="PS50977">
    <property type="entry name" value="HTH_TETR_2"/>
    <property type="match status" value="1"/>
</dbReference>
<evidence type="ECO:0000256" key="2">
    <source>
        <dbReference type="ARBA" id="ARBA00023125"/>
    </source>
</evidence>
<gene>
    <name evidence="6" type="ORF">HMPREF9473_04038</name>
</gene>
<dbReference type="InterPro" id="IPR009057">
    <property type="entry name" value="Homeodomain-like_sf"/>
</dbReference>
<evidence type="ECO:0000256" key="1">
    <source>
        <dbReference type="ARBA" id="ARBA00023015"/>
    </source>
</evidence>
<keyword evidence="3" id="KW-0804">Transcription</keyword>
<name>G5IKL0_9FIRM</name>
<evidence type="ECO:0000313" key="7">
    <source>
        <dbReference type="Proteomes" id="UP000005384"/>
    </source>
</evidence>
<sequence>MRFKQCEEIENTKQSNLDTPAAQSILSAARECFLEKEYGKVTFRQIAERAGVTSGLIAYYFESKDRLAARITAEYLEEGIQKMDLSAMSGLDSAERFYTVVFLDWLIIDENPDFARFYYSYNRSTPGLYWENGNTYTRLVREFLDEYRLDVSERQNEIYLIACRGSTRELLLHRHEHPHLITRETVMDITTSNYFYNLGMSDKVIYRVIQNSKTFFEKALSPCVSGGVMRGRNKIEYQIGG</sequence>
<dbReference type="PRINTS" id="PR00455">
    <property type="entry name" value="HTHTETR"/>
</dbReference>
<dbReference type="AlphaFoldDB" id="G5IKL0"/>
<keyword evidence="7" id="KW-1185">Reference proteome</keyword>
<dbReference type="SUPFAM" id="SSF46689">
    <property type="entry name" value="Homeodomain-like"/>
    <property type="match status" value="1"/>
</dbReference>
<dbReference type="PANTHER" id="PTHR30055">
    <property type="entry name" value="HTH-TYPE TRANSCRIPTIONAL REGULATOR RUTR"/>
    <property type="match status" value="1"/>
</dbReference>
<comment type="caution">
    <text evidence="6">The sequence shown here is derived from an EMBL/GenBank/DDBJ whole genome shotgun (WGS) entry which is preliminary data.</text>
</comment>
<dbReference type="HOGENOM" id="CLU_103693_1_0_9"/>
<organism evidence="6 7">
    <name type="scientific">Hungatella hathewayi WAL-18680</name>
    <dbReference type="NCBI Taxonomy" id="742737"/>
    <lineage>
        <taxon>Bacteria</taxon>
        <taxon>Bacillati</taxon>
        <taxon>Bacillota</taxon>
        <taxon>Clostridia</taxon>
        <taxon>Lachnospirales</taxon>
        <taxon>Lachnospiraceae</taxon>
        <taxon>Hungatella</taxon>
    </lineage>
</organism>
<evidence type="ECO:0000313" key="6">
    <source>
        <dbReference type="EMBL" id="EHI57942.1"/>
    </source>
</evidence>
<dbReference type="GO" id="GO:0000976">
    <property type="term" value="F:transcription cis-regulatory region binding"/>
    <property type="evidence" value="ECO:0007669"/>
    <property type="project" value="TreeGrafter"/>
</dbReference>
<dbReference type="InterPro" id="IPR001647">
    <property type="entry name" value="HTH_TetR"/>
</dbReference>
<proteinExistence type="predicted"/>
<keyword evidence="2 4" id="KW-0238">DNA-binding</keyword>
<feature type="domain" description="HTH tetR-type" evidence="5">
    <location>
        <begin position="19"/>
        <end position="79"/>
    </location>
</feature>
<dbReference type="EMBL" id="ADLN01000112">
    <property type="protein sequence ID" value="EHI57942.1"/>
    <property type="molecule type" value="Genomic_DNA"/>
</dbReference>
<evidence type="ECO:0000256" key="4">
    <source>
        <dbReference type="PROSITE-ProRule" id="PRU00335"/>
    </source>
</evidence>
<protein>
    <recommendedName>
        <fullName evidence="5">HTH tetR-type domain-containing protein</fullName>
    </recommendedName>
</protein>
<keyword evidence="1" id="KW-0805">Transcription regulation</keyword>
<evidence type="ECO:0000256" key="3">
    <source>
        <dbReference type="ARBA" id="ARBA00023163"/>
    </source>
</evidence>
<dbReference type="Proteomes" id="UP000005384">
    <property type="component" value="Unassembled WGS sequence"/>
</dbReference>
<dbReference type="PANTHER" id="PTHR30055:SF234">
    <property type="entry name" value="HTH-TYPE TRANSCRIPTIONAL REGULATOR BETI"/>
    <property type="match status" value="1"/>
</dbReference>
<dbReference type="RefSeq" id="WP_006782029.1">
    <property type="nucleotide sequence ID" value="NZ_JH379028.1"/>
</dbReference>
<dbReference type="InterPro" id="IPR050109">
    <property type="entry name" value="HTH-type_TetR-like_transc_reg"/>
</dbReference>
<dbReference type="PATRIC" id="fig|742737.3.peg.4023"/>
<reference evidence="6 7" key="1">
    <citation type="submission" date="2011-08" db="EMBL/GenBank/DDBJ databases">
        <title>The Genome Sequence of Clostridium hathewayi WAL-18680.</title>
        <authorList>
            <consortium name="The Broad Institute Genome Sequencing Platform"/>
            <person name="Earl A."/>
            <person name="Ward D."/>
            <person name="Feldgarden M."/>
            <person name="Gevers D."/>
            <person name="Finegold S.M."/>
            <person name="Summanen P.H."/>
            <person name="Molitoris D.R."/>
            <person name="Song M."/>
            <person name="Daigneault M."/>
            <person name="Allen-Vercoe E."/>
            <person name="Young S.K."/>
            <person name="Zeng Q."/>
            <person name="Gargeya S."/>
            <person name="Fitzgerald M."/>
            <person name="Haas B."/>
            <person name="Abouelleil A."/>
            <person name="Alvarado L."/>
            <person name="Arachchi H.M."/>
            <person name="Berlin A."/>
            <person name="Brown A."/>
            <person name="Chapman S.B."/>
            <person name="Chen Z."/>
            <person name="Dunbar C."/>
            <person name="Freedman E."/>
            <person name="Gearin G."/>
            <person name="Gellesch M."/>
            <person name="Goldberg J."/>
            <person name="Griggs A."/>
            <person name="Gujja S."/>
            <person name="Heiman D."/>
            <person name="Howarth C."/>
            <person name="Larson L."/>
            <person name="Lui A."/>
            <person name="MacDonald P.J.P."/>
            <person name="Montmayeur A."/>
            <person name="Murphy C."/>
            <person name="Neiman D."/>
            <person name="Pearson M."/>
            <person name="Priest M."/>
            <person name="Roberts A."/>
            <person name="Saif S."/>
            <person name="Shea T."/>
            <person name="Shenoy N."/>
            <person name="Sisk P."/>
            <person name="Stolte C."/>
            <person name="Sykes S."/>
            <person name="Wortman J."/>
            <person name="Nusbaum C."/>
            <person name="Birren B."/>
        </authorList>
    </citation>
    <scope>NUCLEOTIDE SEQUENCE [LARGE SCALE GENOMIC DNA]</scope>
    <source>
        <strain evidence="6 7">WAL-18680</strain>
    </source>
</reference>
<evidence type="ECO:0000259" key="5">
    <source>
        <dbReference type="PROSITE" id="PS50977"/>
    </source>
</evidence>
<dbReference type="Pfam" id="PF00440">
    <property type="entry name" value="TetR_N"/>
    <property type="match status" value="1"/>
</dbReference>
<dbReference type="GO" id="GO:0003700">
    <property type="term" value="F:DNA-binding transcription factor activity"/>
    <property type="evidence" value="ECO:0007669"/>
    <property type="project" value="TreeGrafter"/>
</dbReference>